<dbReference type="AlphaFoldDB" id="A0A3P8M2W0"/>
<organism evidence="2 3">
    <name type="scientific">Raoultella terrigena</name>
    <name type="common">Klebsiella terrigena</name>
    <dbReference type="NCBI Taxonomy" id="577"/>
    <lineage>
        <taxon>Bacteria</taxon>
        <taxon>Pseudomonadati</taxon>
        <taxon>Pseudomonadota</taxon>
        <taxon>Gammaproteobacteria</taxon>
        <taxon>Enterobacterales</taxon>
        <taxon>Enterobacteriaceae</taxon>
        <taxon>Klebsiella/Raoultella group</taxon>
        <taxon>Raoultella</taxon>
    </lineage>
</organism>
<gene>
    <name evidence="2" type="primary">chbC_2</name>
    <name evidence="2" type="ORF">NCTC13098_04201</name>
</gene>
<sequence length="52" mass="5860">MGSVVGWAYVIFNSLLWFFGVHGSLALTALDNGIMTPWALENIALYNPVWFR</sequence>
<evidence type="ECO:0000313" key="2">
    <source>
        <dbReference type="EMBL" id="VDR27826.1"/>
    </source>
</evidence>
<dbReference type="Proteomes" id="UP000274346">
    <property type="component" value="Chromosome"/>
</dbReference>
<keyword evidence="1" id="KW-0472">Membrane</keyword>
<proteinExistence type="predicted"/>
<reference evidence="2 3" key="1">
    <citation type="submission" date="2018-12" db="EMBL/GenBank/DDBJ databases">
        <authorList>
            <consortium name="Pathogen Informatics"/>
        </authorList>
    </citation>
    <scope>NUCLEOTIDE SEQUENCE [LARGE SCALE GENOMIC DNA]</scope>
    <source>
        <strain evidence="2 3">NCTC13098</strain>
    </source>
</reference>
<keyword evidence="1" id="KW-0812">Transmembrane</keyword>
<accession>A0A3P8M2W0</accession>
<protein>
    <submittedName>
        <fullName evidence="2">PTS system N,N'-diacetylchitobiose-specific EIIC component</fullName>
    </submittedName>
</protein>
<keyword evidence="1" id="KW-1133">Transmembrane helix</keyword>
<evidence type="ECO:0000256" key="1">
    <source>
        <dbReference type="SAM" id="Phobius"/>
    </source>
</evidence>
<evidence type="ECO:0000313" key="3">
    <source>
        <dbReference type="Proteomes" id="UP000274346"/>
    </source>
</evidence>
<dbReference type="KEGG" id="rtg:NCTC13098_04201"/>
<dbReference type="EMBL" id="LR131271">
    <property type="protein sequence ID" value="VDR27826.1"/>
    <property type="molecule type" value="Genomic_DNA"/>
</dbReference>
<name>A0A3P8M2W0_RAOTE</name>
<feature type="transmembrane region" description="Helical" evidence="1">
    <location>
        <begin position="6"/>
        <end position="30"/>
    </location>
</feature>